<keyword evidence="1 3" id="KW-0732">Signal</keyword>
<feature type="transmembrane region" description="Helical" evidence="2">
    <location>
        <begin position="384"/>
        <end position="404"/>
    </location>
</feature>
<feature type="chain" id="PRO_5005327817" evidence="3">
    <location>
        <begin position="20"/>
        <end position="407"/>
    </location>
</feature>
<evidence type="ECO:0000256" key="2">
    <source>
        <dbReference type="SAM" id="Phobius"/>
    </source>
</evidence>
<evidence type="ECO:0000259" key="4">
    <source>
        <dbReference type="Pfam" id="PF02931"/>
    </source>
</evidence>
<evidence type="ECO:0000313" key="7">
    <source>
        <dbReference type="WBParaSite" id="TCONS_00014562.p1"/>
    </source>
</evidence>
<dbReference type="InterPro" id="IPR006028">
    <property type="entry name" value="GABAA/Glycine_rcpt"/>
</dbReference>
<dbReference type="InterPro" id="IPR038050">
    <property type="entry name" value="Neuro_actylchol_rec"/>
</dbReference>
<dbReference type="STRING" id="6248.A0A0K0E734"/>
<dbReference type="AlphaFoldDB" id="A0A0K0E734"/>
<keyword evidence="2" id="KW-0472">Membrane</keyword>
<dbReference type="Pfam" id="PF02931">
    <property type="entry name" value="Neur_chan_LBD"/>
    <property type="match status" value="1"/>
</dbReference>
<dbReference type="InterPro" id="IPR006202">
    <property type="entry name" value="Neur_chan_lig-bd"/>
</dbReference>
<dbReference type="GO" id="GO:0016020">
    <property type="term" value="C:membrane"/>
    <property type="evidence" value="ECO:0007669"/>
    <property type="project" value="InterPro"/>
</dbReference>
<keyword evidence="5" id="KW-1185">Reference proteome</keyword>
<feature type="transmembrane region" description="Helical" evidence="2">
    <location>
        <begin position="246"/>
        <end position="266"/>
    </location>
</feature>
<dbReference type="Gene3D" id="2.70.170.10">
    <property type="entry name" value="Neurotransmitter-gated ion-channel ligand-binding domain"/>
    <property type="match status" value="1"/>
</dbReference>
<proteinExistence type="predicted"/>
<dbReference type="GO" id="GO:0004888">
    <property type="term" value="F:transmembrane signaling receptor activity"/>
    <property type="evidence" value="ECO:0007669"/>
    <property type="project" value="InterPro"/>
</dbReference>
<reference evidence="6" key="1">
    <citation type="submission" date="2015-08" db="UniProtKB">
        <authorList>
            <consortium name="WormBaseParasite"/>
        </authorList>
    </citation>
    <scope>IDENTIFICATION</scope>
</reference>
<dbReference type="WBParaSite" id="TCONS_00014562.p1">
    <property type="protein sequence ID" value="TCONS_00014562.p1"/>
    <property type="gene ID" value="XLOC_009765"/>
</dbReference>
<feature type="signal peptide" evidence="3">
    <location>
        <begin position="1"/>
        <end position="19"/>
    </location>
</feature>
<dbReference type="PANTHER" id="PTHR18945">
    <property type="entry name" value="NEUROTRANSMITTER GATED ION CHANNEL"/>
    <property type="match status" value="1"/>
</dbReference>
<protein>
    <submittedName>
        <fullName evidence="6 7">Neur_chan_LBD domain-containing protein</fullName>
    </submittedName>
</protein>
<keyword evidence="2" id="KW-1133">Transmembrane helix</keyword>
<dbReference type="Gene3D" id="1.20.58.390">
    <property type="entry name" value="Neurotransmitter-gated ion-channel transmembrane domain"/>
    <property type="match status" value="1"/>
</dbReference>
<keyword evidence="2" id="KW-0812">Transmembrane</keyword>
<organism evidence="6">
    <name type="scientific">Strongyloides stercoralis</name>
    <name type="common">Threadworm</name>
    <dbReference type="NCBI Taxonomy" id="6248"/>
    <lineage>
        <taxon>Eukaryota</taxon>
        <taxon>Metazoa</taxon>
        <taxon>Ecdysozoa</taxon>
        <taxon>Nematoda</taxon>
        <taxon>Chromadorea</taxon>
        <taxon>Rhabditida</taxon>
        <taxon>Tylenchina</taxon>
        <taxon>Panagrolaimomorpha</taxon>
        <taxon>Strongyloidoidea</taxon>
        <taxon>Strongyloididae</taxon>
        <taxon>Strongyloides</taxon>
    </lineage>
</organism>
<evidence type="ECO:0000313" key="5">
    <source>
        <dbReference type="Proteomes" id="UP000035681"/>
    </source>
</evidence>
<feature type="domain" description="Neurotransmitter-gated ion-channel ligand-binding" evidence="4">
    <location>
        <begin position="34"/>
        <end position="194"/>
    </location>
</feature>
<evidence type="ECO:0000256" key="3">
    <source>
        <dbReference type="SAM" id="SignalP"/>
    </source>
</evidence>
<dbReference type="SUPFAM" id="SSF63712">
    <property type="entry name" value="Nicotinic receptor ligand binding domain-like"/>
    <property type="match status" value="1"/>
</dbReference>
<dbReference type="InterPro" id="IPR006201">
    <property type="entry name" value="Neur_channel"/>
</dbReference>
<dbReference type="Proteomes" id="UP000035681">
    <property type="component" value="Unplaced"/>
</dbReference>
<dbReference type="InterPro" id="IPR036734">
    <property type="entry name" value="Neur_chan_lig-bd_sf"/>
</dbReference>
<name>A0A0K0E734_STRER</name>
<dbReference type="GO" id="GO:0005230">
    <property type="term" value="F:extracellular ligand-gated monoatomic ion channel activity"/>
    <property type="evidence" value="ECO:0007669"/>
    <property type="project" value="InterPro"/>
</dbReference>
<accession>A0A0K0E734</accession>
<feature type="transmembrane region" description="Helical" evidence="2">
    <location>
        <begin position="308"/>
        <end position="329"/>
    </location>
</feature>
<sequence>MKSFQHLIVVLFFINIVYGQHFKQERQRQHGVKTQIIHRIFSDYDPSLRPPPQEGSDHNSIVVMTSLTISRIDLNGQIAEMDVTLKQQWLDNRLSYQIDPREGVDEIKLDSSRIIWTPQTYFPKSKLITKEPWDVSYIVEPSGFIRSKEKLTLQTSIENSPSFPFSSDKAITLKLSSKENKIEDVAYVWSHAPPALKPVTVFDFALPMGYSFKEAFAGDCVGNYTIGSHSCIYVSIHLEGSLGKSLISSFVPSLLLLISSWFHFFILPTWSVPRTISAVIPFIVFICVALFSNNGFWNKHLGSGFQYWLLFCTVLTFLSFLEYFIVIIFNSKRKEIHYTLPQSTQNNNPLSNNGEVKVTNIPIEINNQSTSNSKCQKFLQNIDIISRIIFPLATIVFILLFSIFNYF</sequence>
<evidence type="ECO:0000256" key="1">
    <source>
        <dbReference type="ARBA" id="ARBA00022729"/>
    </source>
</evidence>
<evidence type="ECO:0000313" key="6">
    <source>
        <dbReference type="WBParaSite" id="SSTP_0000531000.1"/>
    </source>
</evidence>
<dbReference type="WBParaSite" id="SSTP_0000531000.1">
    <property type="protein sequence ID" value="SSTP_0000531000.1"/>
    <property type="gene ID" value="SSTP_0000531000"/>
</dbReference>
<feature type="transmembrane region" description="Helical" evidence="2">
    <location>
        <begin position="278"/>
        <end position="296"/>
    </location>
</feature>
<dbReference type="PRINTS" id="PR00253">
    <property type="entry name" value="GABAARECEPTR"/>
</dbReference>